<protein>
    <submittedName>
        <fullName evidence="5">Sugar lactone lactonase YvrE</fullName>
    </submittedName>
</protein>
<evidence type="ECO:0000256" key="2">
    <source>
        <dbReference type="PIRSR" id="PIRSR605511-1"/>
    </source>
</evidence>
<dbReference type="GO" id="GO:0019853">
    <property type="term" value="P:L-ascorbic acid biosynthetic process"/>
    <property type="evidence" value="ECO:0007669"/>
    <property type="project" value="TreeGrafter"/>
</dbReference>
<evidence type="ECO:0000313" key="6">
    <source>
        <dbReference type="Proteomes" id="UP000546701"/>
    </source>
</evidence>
<dbReference type="SUPFAM" id="SSF63829">
    <property type="entry name" value="Calcium-dependent phosphotriesterase"/>
    <property type="match status" value="1"/>
</dbReference>
<organism evidence="5 6">
    <name type="scientific">Sphingomonas prati</name>
    <dbReference type="NCBI Taxonomy" id="1843237"/>
    <lineage>
        <taxon>Bacteria</taxon>
        <taxon>Pseudomonadati</taxon>
        <taxon>Pseudomonadota</taxon>
        <taxon>Alphaproteobacteria</taxon>
        <taxon>Sphingomonadales</taxon>
        <taxon>Sphingomonadaceae</taxon>
        <taxon>Sphingomonas</taxon>
    </lineage>
</organism>
<evidence type="ECO:0000256" key="3">
    <source>
        <dbReference type="PIRSR" id="PIRSR605511-2"/>
    </source>
</evidence>
<gene>
    <name evidence="5" type="ORF">FHS99_000077</name>
</gene>
<evidence type="ECO:0000313" key="5">
    <source>
        <dbReference type="EMBL" id="MBB5727621.1"/>
    </source>
</evidence>
<feature type="binding site" evidence="3">
    <location>
        <position position="148"/>
    </location>
    <ligand>
        <name>a divalent metal cation</name>
        <dbReference type="ChEBI" id="CHEBI:60240"/>
    </ligand>
</feature>
<dbReference type="InterPro" id="IPR013658">
    <property type="entry name" value="SGL"/>
</dbReference>
<sequence length="292" mass="30797">MTTMAEPVWEVGAELGEGPVWVARDRALWFTDIKGRRIHRFDPASGERSGWDAPGMPGFALPAARGGFVVGMADGLHRFDPADGSFGMLAAVEPDLPGNRLNDAVVDRAGRLWFGTMDNGETDASGMLYRLQADGVPRAMGGECVITNGPAVNPDGTILYHVDTLARVIYAFALDADGGLSDRRVFATIDPVDGHPDGVSMDAEGHVWVGLYGGWSARRYAPDGTLVETVRFPVANVTKVAFGGPDLRTAFATTAKQGLSTEALAAQPLAGALFAFPVAVPGLEGREVSVGI</sequence>
<comment type="cofactor">
    <cofactor evidence="3">
        <name>Zn(2+)</name>
        <dbReference type="ChEBI" id="CHEBI:29105"/>
    </cofactor>
    <text evidence="3">Binds 1 divalent metal cation per subunit.</text>
</comment>
<reference evidence="5 6" key="1">
    <citation type="submission" date="2020-08" db="EMBL/GenBank/DDBJ databases">
        <title>Genomic Encyclopedia of Type Strains, Phase IV (KMG-IV): sequencing the most valuable type-strain genomes for metagenomic binning, comparative biology and taxonomic classification.</title>
        <authorList>
            <person name="Goeker M."/>
        </authorList>
    </citation>
    <scope>NUCLEOTIDE SEQUENCE [LARGE SCALE GENOMIC DNA]</scope>
    <source>
        <strain evidence="5 6">DSM 103336</strain>
    </source>
</reference>
<dbReference type="Pfam" id="PF08450">
    <property type="entry name" value="SGL"/>
    <property type="match status" value="1"/>
</dbReference>
<feature type="binding site" evidence="3">
    <location>
        <position position="197"/>
    </location>
    <ligand>
        <name>a divalent metal cation</name>
        <dbReference type="ChEBI" id="CHEBI:60240"/>
    </ligand>
</feature>
<dbReference type="PANTHER" id="PTHR10907">
    <property type="entry name" value="REGUCALCIN"/>
    <property type="match status" value="1"/>
</dbReference>
<keyword evidence="3" id="KW-0479">Metal-binding</keyword>
<dbReference type="EMBL" id="JACIJR010000001">
    <property type="protein sequence ID" value="MBB5727621.1"/>
    <property type="molecule type" value="Genomic_DNA"/>
</dbReference>
<accession>A0A7W9EZU1</accession>
<proteinExistence type="inferred from homology"/>
<evidence type="ECO:0000259" key="4">
    <source>
        <dbReference type="Pfam" id="PF08450"/>
    </source>
</evidence>
<dbReference type="RefSeq" id="WP_157175351.1">
    <property type="nucleotide sequence ID" value="NZ_BMJP01000001.1"/>
</dbReference>
<dbReference type="GO" id="GO:0005509">
    <property type="term" value="F:calcium ion binding"/>
    <property type="evidence" value="ECO:0007669"/>
    <property type="project" value="TreeGrafter"/>
</dbReference>
<feature type="binding site" evidence="3">
    <location>
        <position position="102"/>
    </location>
    <ligand>
        <name>substrate</name>
    </ligand>
</feature>
<comment type="caution">
    <text evidence="5">The sequence shown here is derived from an EMBL/GenBank/DDBJ whole genome shotgun (WGS) entry which is preliminary data.</text>
</comment>
<name>A0A7W9EZU1_9SPHN</name>
<dbReference type="InterPro" id="IPR011042">
    <property type="entry name" value="6-blade_b-propeller_TolB-like"/>
</dbReference>
<dbReference type="InterPro" id="IPR005511">
    <property type="entry name" value="SMP-30"/>
</dbReference>
<dbReference type="GO" id="GO:0004341">
    <property type="term" value="F:gluconolactonase activity"/>
    <property type="evidence" value="ECO:0007669"/>
    <property type="project" value="TreeGrafter"/>
</dbReference>
<dbReference type="PRINTS" id="PR01790">
    <property type="entry name" value="SMP30FAMILY"/>
</dbReference>
<feature type="binding site" evidence="3">
    <location>
        <position position="17"/>
    </location>
    <ligand>
        <name>a divalent metal cation</name>
        <dbReference type="ChEBI" id="CHEBI:60240"/>
    </ligand>
</feature>
<evidence type="ECO:0000256" key="1">
    <source>
        <dbReference type="ARBA" id="ARBA00008853"/>
    </source>
</evidence>
<dbReference type="OrthoDB" id="2633250at2"/>
<dbReference type="Gene3D" id="2.120.10.30">
    <property type="entry name" value="TolB, C-terminal domain"/>
    <property type="match status" value="1"/>
</dbReference>
<feature type="active site" description="Proton donor/acceptor" evidence="2">
    <location>
        <position position="197"/>
    </location>
</feature>
<comment type="similarity">
    <text evidence="1">Belongs to the SMP-30/CGR1 family.</text>
</comment>
<feature type="binding site" evidence="3">
    <location>
        <position position="100"/>
    </location>
    <ligand>
        <name>substrate</name>
    </ligand>
</feature>
<dbReference type="Proteomes" id="UP000546701">
    <property type="component" value="Unassembled WGS sequence"/>
</dbReference>
<keyword evidence="3" id="KW-0862">Zinc</keyword>
<dbReference type="PANTHER" id="PTHR10907:SF47">
    <property type="entry name" value="REGUCALCIN"/>
    <property type="match status" value="1"/>
</dbReference>
<feature type="domain" description="SMP-30/Gluconolactonase/LRE-like region" evidence="4">
    <location>
        <begin position="15"/>
        <end position="255"/>
    </location>
</feature>
<dbReference type="AlphaFoldDB" id="A0A7W9EZU1"/>
<keyword evidence="6" id="KW-1185">Reference proteome</keyword>